<organism evidence="1 2">
    <name type="scientific">Rubrimonas cliftonensis</name>
    <dbReference type="NCBI Taxonomy" id="89524"/>
    <lineage>
        <taxon>Bacteria</taxon>
        <taxon>Pseudomonadati</taxon>
        <taxon>Pseudomonadota</taxon>
        <taxon>Alphaproteobacteria</taxon>
        <taxon>Rhodobacterales</taxon>
        <taxon>Paracoccaceae</taxon>
        <taxon>Rubrimonas</taxon>
    </lineage>
</organism>
<accession>A0A1H4GL71</accession>
<dbReference type="EMBL" id="FNQM01000081">
    <property type="protein sequence ID" value="SEB09392.1"/>
    <property type="molecule type" value="Genomic_DNA"/>
</dbReference>
<gene>
    <name evidence="1" type="ORF">SAMN05444370_1813</name>
</gene>
<protein>
    <submittedName>
        <fullName evidence="1">Uncharacterized protein</fullName>
    </submittedName>
</protein>
<proteinExistence type="predicted"/>
<dbReference type="AlphaFoldDB" id="A0A1H4GL71"/>
<keyword evidence="2" id="KW-1185">Reference proteome</keyword>
<name>A0A1H4GL71_9RHOB</name>
<evidence type="ECO:0000313" key="1">
    <source>
        <dbReference type="EMBL" id="SEB09392.1"/>
    </source>
</evidence>
<sequence>MGAVITERVGVADARLAAIQAGRWLVILGVRLRPQARPISRWTPCYAALLCDDAPDAQRLATCRLYLDAVRVQAAQERWVWEADHNASAVEEAERPWRTTERGMALCAIARLLETAIAGMEVAERLSR</sequence>
<reference evidence="1 2" key="1">
    <citation type="submission" date="2016-10" db="EMBL/GenBank/DDBJ databases">
        <authorList>
            <person name="de Groot N.N."/>
        </authorList>
    </citation>
    <scope>NUCLEOTIDE SEQUENCE [LARGE SCALE GENOMIC DNA]</scope>
    <source>
        <strain evidence="1 2">DSM 15345</strain>
    </source>
</reference>
<dbReference type="STRING" id="89524.SAMN05444370_1813"/>
<dbReference type="Proteomes" id="UP000198703">
    <property type="component" value="Unassembled WGS sequence"/>
</dbReference>
<dbReference type="RefSeq" id="WP_093257194.1">
    <property type="nucleotide sequence ID" value="NZ_FNQM01000081.1"/>
</dbReference>
<evidence type="ECO:0000313" key="2">
    <source>
        <dbReference type="Proteomes" id="UP000198703"/>
    </source>
</evidence>